<feature type="binding site" evidence="6">
    <location>
        <begin position="262"/>
        <end position="263"/>
    </location>
    <ligand>
        <name>carbamoyl phosphate</name>
        <dbReference type="ChEBI" id="CHEBI:58228"/>
    </ligand>
</feature>
<organism evidence="9">
    <name type="scientific">Desulfurivibrio alkaliphilus</name>
    <dbReference type="NCBI Taxonomy" id="427923"/>
    <lineage>
        <taxon>Bacteria</taxon>
        <taxon>Pseudomonadati</taxon>
        <taxon>Thermodesulfobacteriota</taxon>
        <taxon>Desulfobulbia</taxon>
        <taxon>Desulfobulbales</taxon>
        <taxon>Desulfobulbaceae</taxon>
        <taxon>Desulfurivibrio</taxon>
    </lineage>
</organism>
<dbReference type="GO" id="GO:0005737">
    <property type="term" value="C:cytoplasm"/>
    <property type="evidence" value="ECO:0007669"/>
    <property type="project" value="UniProtKB-SubCell"/>
</dbReference>
<gene>
    <name evidence="9" type="primary">argF</name>
    <name evidence="9" type="ORF">ENN98_08590</name>
</gene>
<accession>A0A7C2XWI6</accession>
<dbReference type="InterPro" id="IPR006132">
    <property type="entry name" value="Asp/Orn_carbamoyltranf_P-bd"/>
</dbReference>
<dbReference type="PRINTS" id="PR00102">
    <property type="entry name" value="OTCASE"/>
</dbReference>
<dbReference type="InterPro" id="IPR024904">
    <property type="entry name" value="OTCase_ArgI"/>
</dbReference>
<feature type="binding site" evidence="6">
    <location>
        <begin position="130"/>
        <end position="133"/>
    </location>
    <ligand>
        <name>carbamoyl phosphate</name>
        <dbReference type="ChEBI" id="CHEBI:58228"/>
    </ligand>
</feature>
<dbReference type="GO" id="GO:0004585">
    <property type="term" value="F:ornithine carbamoyltransferase activity"/>
    <property type="evidence" value="ECO:0007669"/>
    <property type="project" value="UniProtKB-UniRule"/>
</dbReference>
<feature type="domain" description="Aspartate/ornithine carbamoyltransferase Asp/Orn-binding" evidence="7">
    <location>
        <begin position="150"/>
        <end position="300"/>
    </location>
</feature>
<dbReference type="AlphaFoldDB" id="A0A7C2XWI6"/>
<evidence type="ECO:0000256" key="3">
    <source>
        <dbReference type="ARBA" id="ARBA00013007"/>
    </source>
</evidence>
<feature type="binding site" evidence="6">
    <location>
        <begin position="226"/>
        <end position="227"/>
    </location>
    <ligand>
        <name>L-ornithine</name>
        <dbReference type="ChEBI" id="CHEBI:46911"/>
    </ligand>
</feature>
<reference evidence="9" key="1">
    <citation type="journal article" date="2020" name="mSystems">
        <title>Genome- and Community-Level Interaction Insights into Carbon Utilization and Element Cycling Functions of Hydrothermarchaeota in Hydrothermal Sediment.</title>
        <authorList>
            <person name="Zhou Z."/>
            <person name="Liu Y."/>
            <person name="Xu W."/>
            <person name="Pan J."/>
            <person name="Luo Z.H."/>
            <person name="Li M."/>
        </authorList>
    </citation>
    <scope>NUCLEOTIDE SEQUENCE [LARGE SCALE GENOMIC DNA]</scope>
    <source>
        <strain evidence="9">SpSt-1224</strain>
    </source>
</reference>
<proteinExistence type="inferred from homology"/>
<evidence type="ECO:0000259" key="8">
    <source>
        <dbReference type="Pfam" id="PF02729"/>
    </source>
</evidence>
<feature type="domain" description="Aspartate/ornithine carbamoyltransferase carbamoyl-P binding" evidence="8">
    <location>
        <begin position="3"/>
        <end position="143"/>
    </location>
</feature>
<dbReference type="HAMAP" id="MF_01109">
    <property type="entry name" value="OTCase"/>
    <property type="match status" value="1"/>
</dbReference>
<evidence type="ECO:0000313" key="9">
    <source>
        <dbReference type="EMBL" id="HET98718.1"/>
    </source>
</evidence>
<dbReference type="PANTHER" id="PTHR45753:SF3">
    <property type="entry name" value="ORNITHINE TRANSCARBAMYLASE, MITOCHONDRIAL"/>
    <property type="match status" value="1"/>
</dbReference>
<dbReference type="InterPro" id="IPR036901">
    <property type="entry name" value="Asp/Orn_carbamoylTrfase_sf"/>
</dbReference>
<evidence type="ECO:0000256" key="1">
    <source>
        <dbReference type="ARBA" id="ARBA00004975"/>
    </source>
</evidence>
<dbReference type="GO" id="GO:0019240">
    <property type="term" value="P:citrulline biosynthetic process"/>
    <property type="evidence" value="ECO:0007669"/>
    <property type="project" value="TreeGrafter"/>
</dbReference>
<dbReference type="Pfam" id="PF02729">
    <property type="entry name" value="OTCace_N"/>
    <property type="match status" value="1"/>
</dbReference>
<feature type="binding site" evidence="6">
    <location>
        <begin position="52"/>
        <end position="55"/>
    </location>
    <ligand>
        <name>carbamoyl phosphate</name>
        <dbReference type="ChEBI" id="CHEBI:58228"/>
    </ligand>
</feature>
<dbReference type="PRINTS" id="PR00100">
    <property type="entry name" value="AOTCASE"/>
</dbReference>
<evidence type="ECO:0000256" key="4">
    <source>
        <dbReference type="ARBA" id="ARBA00022679"/>
    </source>
</evidence>
<dbReference type="InterPro" id="IPR006130">
    <property type="entry name" value="Asp/Orn_carbamoylTrfase"/>
</dbReference>
<comment type="caution">
    <text evidence="9">The sequence shown here is derived from an EMBL/GenBank/DDBJ whole genome shotgun (WGS) entry which is preliminary data.</text>
</comment>
<feature type="binding site" evidence="6">
    <location>
        <position position="103"/>
    </location>
    <ligand>
        <name>carbamoyl phosphate</name>
        <dbReference type="ChEBI" id="CHEBI:58228"/>
    </ligand>
</feature>
<dbReference type="Pfam" id="PF00185">
    <property type="entry name" value="OTCace"/>
    <property type="match status" value="1"/>
</dbReference>
<protein>
    <recommendedName>
        <fullName evidence="3 6">Ornithine carbamoyltransferase</fullName>
        <shortName evidence="6">OTCase</shortName>
        <ecNumber evidence="3 6">2.1.3.3</ecNumber>
    </recommendedName>
</protein>
<dbReference type="PANTHER" id="PTHR45753">
    <property type="entry name" value="ORNITHINE CARBAMOYLTRANSFERASE, MITOCHONDRIAL"/>
    <property type="match status" value="1"/>
</dbReference>
<dbReference type="PROSITE" id="PS00097">
    <property type="entry name" value="CARBAMOYLTRANSFERASE"/>
    <property type="match status" value="1"/>
</dbReference>
<feature type="binding site" evidence="6">
    <location>
        <position position="222"/>
    </location>
    <ligand>
        <name>L-ornithine</name>
        <dbReference type="ChEBI" id="CHEBI:46911"/>
    </ligand>
</feature>
<evidence type="ECO:0000256" key="2">
    <source>
        <dbReference type="ARBA" id="ARBA00007805"/>
    </source>
</evidence>
<comment type="similarity">
    <text evidence="2 6">Belongs to the aspartate/ornithine carbamoyltransferase superfamily. OTCase family.</text>
</comment>
<dbReference type="FunFam" id="3.40.50.1370:FF:000008">
    <property type="entry name" value="Ornithine carbamoyltransferase"/>
    <property type="match status" value="1"/>
</dbReference>
<dbReference type="Gene3D" id="3.40.50.1370">
    <property type="entry name" value="Aspartate/ornithine carbamoyltransferase"/>
    <property type="match status" value="2"/>
</dbReference>
<comment type="subcellular location">
    <subcellularLocation>
        <location evidence="6">Cytoplasm</location>
    </subcellularLocation>
</comment>
<feature type="binding site" evidence="6">
    <location>
        <position position="161"/>
    </location>
    <ligand>
        <name>L-ornithine</name>
        <dbReference type="ChEBI" id="CHEBI:46911"/>
    </ligand>
</feature>
<dbReference type="EMBL" id="DSDS01000192">
    <property type="protein sequence ID" value="HET98718.1"/>
    <property type="molecule type" value="Genomic_DNA"/>
</dbReference>
<evidence type="ECO:0000259" key="7">
    <source>
        <dbReference type="Pfam" id="PF00185"/>
    </source>
</evidence>
<comment type="pathway">
    <text evidence="1">Amino-acid biosynthesis; L-arginine biosynthesis; L-arginine from L-ornithine and carbamoyl phosphate: step 1/3.</text>
</comment>
<dbReference type="EC" id="2.1.3.3" evidence="3 6"/>
<evidence type="ECO:0000256" key="5">
    <source>
        <dbReference type="ARBA" id="ARBA00048772"/>
    </source>
</evidence>
<evidence type="ECO:0000256" key="6">
    <source>
        <dbReference type="HAMAP-Rule" id="MF_01109"/>
    </source>
</evidence>
<dbReference type="GO" id="GO:0042450">
    <property type="term" value="P:L-arginine biosynthetic process via ornithine"/>
    <property type="evidence" value="ECO:0007669"/>
    <property type="project" value="UniProtKB-UniRule"/>
</dbReference>
<dbReference type="GO" id="GO:0016597">
    <property type="term" value="F:amino acid binding"/>
    <property type="evidence" value="ECO:0007669"/>
    <property type="project" value="InterPro"/>
</dbReference>
<name>A0A7C2XWI6_9BACT</name>
<dbReference type="SUPFAM" id="SSF53671">
    <property type="entry name" value="Aspartate/ornithine carbamoyltransferase"/>
    <property type="match status" value="1"/>
</dbReference>
<sequence>MARHLLALSDFSGDELAALIDRATKMKRESRAGVRHRDLAGRTIALVFEKPSTRTRVSFEAAMYGLGGQVIYLSSRDTQLARNEPLKDMARVMARYVDGLVIRTFGQEIVDELARYSQVPVINALTDLHHPCQILSDLMTVIESKGRLEELKIAWVGDGNNMANSWIQAASRLGFALTLACPEGYDPDPAILAAARSEAEQPITVVRDPVEAVADVDVINTDVWASMGQEDEQLHRLQVFRPYQVNEQLLAEAAPDAIVLHCLPAHREEEISEAVLEGPRSVVWDQAENKMHIHKAILAAFLGGESQ</sequence>
<dbReference type="NCBIfam" id="NF001986">
    <property type="entry name" value="PRK00779.1"/>
    <property type="match status" value="1"/>
</dbReference>
<dbReference type="NCBIfam" id="TIGR00658">
    <property type="entry name" value="orni_carb_tr"/>
    <property type="match status" value="1"/>
</dbReference>
<keyword evidence="4 6" id="KW-0808">Transferase</keyword>
<feature type="binding site" evidence="6">
    <location>
        <position position="290"/>
    </location>
    <ligand>
        <name>carbamoyl phosphate</name>
        <dbReference type="ChEBI" id="CHEBI:58228"/>
    </ligand>
</feature>
<keyword evidence="6" id="KW-0963">Cytoplasm</keyword>
<dbReference type="Proteomes" id="UP000885986">
    <property type="component" value="Unassembled WGS sequence"/>
</dbReference>
<feature type="binding site" evidence="6">
    <location>
        <position position="79"/>
    </location>
    <ligand>
        <name>carbamoyl phosphate</name>
        <dbReference type="ChEBI" id="CHEBI:58228"/>
    </ligand>
</feature>
<comment type="catalytic activity">
    <reaction evidence="5 6">
        <text>carbamoyl phosphate + L-ornithine = L-citrulline + phosphate + H(+)</text>
        <dbReference type="Rhea" id="RHEA:19513"/>
        <dbReference type="ChEBI" id="CHEBI:15378"/>
        <dbReference type="ChEBI" id="CHEBI:43474"/>
        <dbReference type="ChEBI" id="CHEBI:46911"/>
        <dbReference type="ChEBI" id="CHEBI:57743"/>
        <dbReference type="ChEBI" id="CHEBI:58228"/>
        <dbReference type="EC" id="2.1.3.3"/>
    </reaction>
</comment>
<dbReference type="InterPro" id="IPR002292">
    <property type="entry name" value="Orn/put_carbamltrans"/>
</dbReference>
<dbReference type="InterPro" id="IPR006131">
    <property type="entry name" value="Asp_carbamoyltransf_Asp/Orn-bd"/>
</dbReference>